<dbReference type="GO" id="GO:0003919">
    <property type="term" value="F:FMN adenylyltransferase activity"/>
    <property type="evidence" value="ECO:0007669"/>
    <property type="project" value="UniProtKB-UniRule"/>
</dbReference>
<dbReference type="InterPro" id="IPR015865">
    <property type="entry name" value="Riboflavin_kinase_bac/euk"/>
</dbReference>
<sequence>MKLLRLHSLPHDCVLPPLAVTIGNFDGVHLGHQAMIQTLKDTAKELGLKTLVMLFEPQPQEFFRGEEAPARITSWREKVEILKSLDVDYVLLVRFDQSFRSLTAQAFADLLKNRLNARELVIGDDFRFGCDRAGDVAFLKDYGFPVAVLPTILVDGARVSSTRIRELLASGDFVAAARLLGRPYRITGRVQYGDQIGRTIDFPTANVALNRLTPCLHGIYAVQMELADGTSLFDLTGGQAIPAYAAGSVFGAGHVGTRPAIKDQSKKTWRLEVFLPHTAHPEKLSVDLYGLRVSVTFLHFLHGELNYPSLEALQTGIQSDVKQLMDYRQSNRVFPIEITDLHVVVDDADIEKINIEKMVLK</sequence>
<evidence type="ECO:0000256" key="14">
    <source>
        <dbReference type="ARBA" id="ARBA00049494"/>
    </source>
</evidence>
<comment type="function">
    <text evidence="1">Catalyzes the phosphorylation of riboflavin to FMN followed by the adenylation of FMN to FAD.</text>
</comment>
<accession>A0A345P349</accession>
<organism evidence="17 18">
    <name type="scientific">Aquirhabdus parva</name>
    <dbReference type="NCBI Taxonomy" id="2283318"/>
    <lineage>
        <taxon>Bacteria</taxon>
        <taxon>Pseudomonadati</taxon>
        <taxon>Pseudomonadota</taxon>
        <taxon>Gammaproteobacteria</taxon>
        <taxon>Moraxellales</taxon>
        <taxon>Moraxellaceae</taxon>
        <taxon>Aquirhabdus</taxon>
    </lineage>
</organism>
<dbReference type="PIRSF" id="PIRSF004491">
    <property type="entry name" value="FAD_Synth"/>
    <property type="match status" value="1"/>
</dbReference>
<evidence type="ECO:0000256" key="8">
    <source>
        <dbReference type="ARBA" id="ARBA00022741"/>
    </source>
</evidence>
<dbReference type="SUPFAM" id="SSF82114">
    <property type="entry name" value="Riboflavin kinase-like"/>
    <property type="match status" value="1"/>
</dbReference>
<evidence type="ECO:0000256" key="4">
    <source>
        <dbReference type="ARBA" id="ARBA00022630"/>
    </source>
</evidence>
<dbReference type="GO" id="GO:0008531">
    <property type="term" value="F:riboflavin kinase activity"/>
    <property type="evidence" value="ECO:0007669"/>
    <property type="project" value="UniProtKB-UniRule"/>
</dbReference>
<evidence type="ECO:0000256" key="2">
    <source>
        <dbReference type="ARBA" id="ARBA00004726"/>
    </source>
</evidence>
<dbReference type="CDD" id="cd02064">
    <property type="entry name" value="FAD_synthetase_N"/>
    <property type="match status" value="1"/>
</dbReference>
<keyword evidence="10 15" id="KW-0274">FAD</keyword>
<dbReference type="Pfam" id="PF01687">
    <property type="entry name" value="Flavokinase"/>
    <property type="match status" value="1"/>
</dbReference>
<evidence type="ECO:0000256" key="1">
    <source>
        <dbReference type="ARBA" id="ARBA00002121"/>
    </source>
</evidence>
<dbReference type="EMBL" id="CP031222">
    <property type="protein sequence ID" value="AXI01708.1"/>
    <property type="molecule type" value="Genomic_DNA"/>
</dbReference>
<dbReference type="GO" id="GO:0009398">
    <property type="term" value="P:FMN biosynthetic process"/>
    <property type="evidence" value="ECO:0007669"/>
    <property type="project" value="UniProtKB-UniRule"/>
</dbReference>
<keyword evidence="4 15" id="KW-0285">Flavoprotein</keyword>
<comment type="similarity">
    <text evidence="15">Belongs to the ribF family.</text>
</comment>
<dbReference type="Pfam" id="PF06574">
    <property type="entry name" value="FAD_syn"/>
    <property type="match status" value="1"/>
</dbReference>
<dbReference type="AlphaFoldDB" id="A0A345P349"/>
<dbReference type="EC" id="2.7.7.2" evidence="15"/>
<evidence type="ECO:0000256" key="3">
    <source>
        <dbReference type="ARBA" id="ARBA00005201"/>
    </source>
</evidence>
<name>A0A345P349_9GAMM</name>
<evidence type="ECO:0000256" key="9">
    <source>
        <dbReference type="ARBA" id="ARBA00022777"/>
    </source>
</evidence>
<dbReference type="Gene3D" id="3.40.50.620">
    <property type="entry name" value="HUPs"/>
    <property type="match status" value="1"/>
</dbReference>
<keyword evidence="8 15" id="KW-0547">Nucleotide-binding</keyword>
<evidence type="ECO:0000256" key="11">
    <source>
        <dbReference type="ARBA" id="ARBA00022840"/>
    </source>
</evidence>
<keyword evidence="11 15" id="KW-0067">ATP-binding</keyword>
<dbReference type="GO" id="GO:0006747">
    <property type="term" value="P:FAD biosynthetic process"/>
    <property type="evidence" value="ECO:0007669"/>
    <property type="project" value="UniProtKB-UniRule"/>
</dbReference>
<comment type="pathway">
    <text evidence="3 15">Cofactor biosynthesis; FMN biosynthesis; FMN from riboflavin (ATP route): step 1/1.</text>
</comment>
<evidence type="ECO:0000256" key="7">
    <source>
        <dbReference type="ARBA" id="ARBA00022695"/>
    </source>
</evidence>
<gene>
    <name evidence="17" type="primary">ribF</name>
    <name evidence="17" type="ORF">HYN46_01650</name>
</gene>
<dbReference type="InterPro" id="IPR023468">
    <property type="entry name" value="Riboflavin_kinase"/>
</dbReference>
<evidence type="ECO:0000259" key="16">
    <source>
        <dbReference type="SMART" id="SM00904"/>
    </source>
</evidence>
<dbReference type="EC" id="2.7.1.26" evidence="15"/>
<proteinExistence type="inferred from homology"/>
<dbReference type="InterPro" id="IPR014729">
    <property type="entry name" value="Rossmann-like_a/b/a_fold"/>
</dbReference>
<dbReference type="UniPathway" id="UPA00276">
    <property type="reaction ID" value="UER00406"/>
</dbReference>
<evidence type="ECO:0000256" key="15">
    <source>
        <dbReference type="PIRNR" id="PIRNR004491"/>
    </source>
</evidence>
<reference evidence="17 18" key="1">
    <citation type="submission" date="2018-07" db="EMBL/GenBank/DDBJ databases">
        <title>Genome sequencing of Moraxellaceae gen. HYN0046.</title>
        <authorList>
            <person name="Kim M."/>
            <person name="Yi H."/>
        </authorList>
    </citation>
    <scope>NUCLEOTIDE SEQUENCE [LARGE SCALE GENOMIC DNA]</scope>
    <source>
        <strain evidence="17 18">HYN0046</strain>
    </source>
</reference>
<dbReference type="OrthoDB" id="9803667at2"/>
<dbReference type="Gene3D" id="2.40.30.30">
    <property type="entry name" value="Riboflavin kinase-like"/>
    <property type="match status" value="1"/>
</dbReference>
<comment type="catalytic activity">
    <reaction evidence="14 15">
        <text>FMN + ATP + H(+) = FAD + diphosphate</text>
        <dbReference type="Rhea" id="RHEA:17237"/>
        <dbReference type="ChEBI" id="CHEBI:15378"/>
        <dbReference type="ChEBI" id="CHEBI:30616"/>
        <dbReference type="ChEBI" id="CHEBI:33019"/>
        <dbReference type="ChEBI" id="CHEBI:57692"/>
        <dbReference type="ChEBI" id="CHEBI:58210"/>
        <dbReference type="EC" id="2.7.7.2"/>
    </reaction>
</comment>
<dbReference type="FunFam" id="3.40.50.620:FF:000021">
    <property type="entry name" value="Riboflavin biosynthesis protein"/>
    <property type="match status" value="1"/>
</dbReference>
<keyword evidence="6 15" id="KW-0808">Transferase</keyword>
<dbReference type="UniPathway" id="UPA00277">
    <property type="reaction ID" value="UER00407"/>
</dbReference>
<dbReference type="PANTHER" id="PTHR22749">
    <property type="entry name" value="RIBOFLAVIN KINASE/FMN ADENYLYLTRANSFERASE"/>
    <property type="match status" value="1"/>
</dbReference>
<feature type="domain" description="Riboflavin kinase" evidence="16">
    <location>
        <begin position="179"/>
        <end position="329"/>
    </location>
</feature>
<dbReference type="Proteomes" id="UP000253940">
    <property type="component" value="Chromosome"/>
</dbReference>
<dbReference type="GO" id="GO:0005524">
    <property type="term" value="F:ATP binding"/>
    <property type="evidence" value="ECO:0007669"/>
    <property type="project" value="UniProtKB-UniRule"/>
</dbReference>
<evidence type="ECO:0000256" key="10">
    <source>
        <dbReference type="ARBA" id="ARBA00022827"/>
    </source>
</evidence>
<keyword evidence="12" id="KW-0511">Multifunctional enzyme</keyword>
<dbReference type="SMART" id="SM00904">
    <property type="entry name" value="Flavokinase"/>
    <property type="match status" value="1"/>
</dbReference>
<evidence type="ECO:0000313" key="17">
    <source>
        <dbReference type="EMBL" id="AXI01708.1"/>
    </source>
</evidence>
<dbReference type="SUPFAM" id="SSF52374">
    <property type="entry name" value="Nucleotidylyl transferase"/>
    <property type="match status" value="1"/>
</dbReference>
<dbReference type="PANTHER" id="PTHR22749:SF6">
    <property type="entry name" value="RIBOFLAVIN KINASE"/>
    <property type="match status" value="1"/>
</dbReference>
<comment type="pathway">
    <text evidence="2 15">Cofactor biosynthesis; FAD biosynthesis; FAD from FMN: step 1/1.</text>
</comment>
<evidence type="ECO:0000256" key="6">
    <source>
        <dbReference type="ARBA" id="ARBA00022679"/>
    </source>
</evidence>
<evidence type="ECO:0000256" key="12">
    <source>
        <dbReference type="ARBA" id="ARBA00023268"/>
    </source>
</evidence>
<dbReference type="KEGG" id="mbah:HYN46_01650"/>
<dbReference type="NCBIfam" id="TIGR00083">
    <property type="entry name" value="ribF"/>
    <property type="match status" value="1"/>
</dbReference>
<evidence type="ECO:0000313" key="18">
    <source>
        <dbReference type="Proteomes" id="UP000253940"/>
    </source>
</evidence>
<keyword evidence="9 15" id="KW-0418">Kinase</keyword>
<dbReference type="GO" id="GO:0009231">
    <property type="term" value="P:riboflavin biosynthetic process"/>
    <property type="evidence" value="ECO:0007669"/>
    <property type="project" value="InterPro"/>
</dbReference>
<comment type="catalytic activity">
    <reaction evidence="13 15">
        <text>riboflavin + ATP = FMN + ADP + H(+)</text>
        <dbReference type="Rhea" id="RHEA:14357"/>
        <dbReference type="ChEBI" id="CHEBI:15378"/>
        <dbReference type="ChEBI" id="CHEBI:30616"/>
        <dbReference type="ChEBI" id="CHEBI:57986"/>
        <dbReference type="ChEBI" id="CHEBI:58210"/>
        <dbReference type="ChEBI" id="CHEBI:456216"/>
        <dbReference type="EC" id="2.7.1.26"/>
    </reaction>
</comment>
<keyword evidence="18" id="KW-1185">Reference proteome</keyword>
<dbReference type="InterPro" id="IPR023465">
    <property type="entry name" value="Riboflavin_kinase_dom_sf"/>
</dbReference>
<dbReference type="InterPro" id="IPR002606">
    <property type="entry name" value="Riboflavin_kinase_bac"/>
</dbReference>
<protein>
    <recommendedName>
        <fullName evidence="15">Riboflavin biosynthesis protein</fullName>
    </recommendedName>
    <domain>
        <recommendedName>
            <fullName evidence="15">Riboflavin kinase</fullName>
            <ecNumber evidence="15">2.7.1.26</ecNumber>
        </recommendedName>
        <alternativeName>
            <fullName evidence="15">Flavokinase</fullName>
        </alternativeName>
    </domain>
    <domain>
        <recommendedName>
            <fullName evidence="15">FMN adenylyltransferase</fullName>
            <ecNumber evidence="15">2.7.7.2</ecNumber>
        </recommendedName>
        <alternativeName>
            <fullName evidence="15">FAD pyrophosphorylase</fullName>
        </alternativeName>
        <alternativeName>
            <fullName evidence="15">FAD synthase</fullName>
        </alternativeName>
    </domain>
</protein>
<keyword evidence="7 15" id="KW-0548">Nucleotidyltransferase</keyword>
<evidence type="ECO:0000256" key="5">
    <source>
        <dbReference type="ARBA" id="ARBA00022643"/>
    </source>
</evidence>
<evidence type="ECO:0000256" key="13">
    <source>
        <dbReference type="ARBA" id="ARBA00047880"/>
    </source>
</evidence>
<dbReference type="InterPro" id="IPR015864">
    <property type="entry name" value="FAD_synthase"/>
</dbReference>
<keyword evidence="5 15" id="KW-0288">FMN</keyword>